<evidence type="ECO:0000313" key="2">
    <source>
        <dbReference type="EMBL" id="KAL0313373.1"/>
    </source>
</evidence>
<protein>
    <submittedName>
        <fullName evidence="2">Uncharacterized protein</fullName>
    </submittedName>
</protein>
<feature type="region of interest" description="Disordered" evidence="1">
    <location>
        <begin position="57"/>
        <end position="83"/>
    </location>
</feature>
<dbReference type="EMBL" id="JACGWJ010000026">
    <property type="protein sequence ID" value="KAL0313373.1"/>
    <property type="molecule type" value="Genomic_DNA"/>
</dbReference>
<organism evidence="2">
    <name type="scientific">Sesamum radiatum</name>
    <name type="common">Black benniseed</name>
    <dbReference type="NCBI Taxonomy" id="300843"/>
    <lineage>
        <taxon>Eukaryota</taxon>
        <taxon>Viridiplantae</taxon>
        <taxon>Streptophyta</taxon>
        <taxon>Embryophyta</taxon>
        <taxon>Tracheophyta</taxon>
        <taxon>Spermatophyta</taxon>
        <taxon>Magnoliopsida</taxon>
        <taxon>eudicotyledons</taxon>
        <taxon>Gunneridae</taxon>
        <taxon>Pentapetalae</taxon>
        <taxon>asterids</taxon>
        <taxon>lamiids</taxon>
        <taxon>Lamiales</taxon>
        <taxon>Pedaliaceae</taxon>
        <taxon>Sesamum</taxon>
    </lineage>
</organism>
<name>A0AAW2L5V7_SESRA</name>
<evidence type="ECO:0000256" key="1">
    <source>
        <dbReference type="SAM" id="MobiDB-lite"/>
    </source>
</evidence>
<feature type="compositionally biased region" description="Low complexity" evidence="1">
    <location>
        <begin position="58"/>
        <end position="70"/>
    </location>
</feature>
<reference evidence="2" key="1">
    <citation type="submission" date="2020-06" db="EMBL/GenBank/DDBJ databases">
        <authorList>
            <person name="Li T."/>
            <person name="Hu X."/>
            <person name="Zhang T."/>
            <person name="Song X."/>
            <person name="Zhang H."/>
            <person name="Dai N."/>
            <person name="Sheng W."/>
            <person name="Hou X."/>
            <person name="Wei L."/>
        </authorList>
    </citation>
    <scope>NUCLEOTIDE SEQUENCE</scope>
    <source>
        <strain evidence="2">G02</strain>
        <tissue evidence="2">Leaf</tissue>
    </source>
</reference>
<proteinExistence type="predicted"/>
<sequence length="100" mass="11021">MNELEKYIHESINKLVQYETTTHKSVPVVLVEEASTSKEKGKRAGYWKRKKGKEKVIAATASAPSAPTAPVGMGKRKGKVDNSQRSWANDVCIHCQGKGH</sequence>
<gene>
    <name evidence="2" type="ORF">Sradi_5736600</name>
</gene>
<reference evidence="2" key="2">
    <citation type="journal article" date="2024" name="Plant">
        <title>Genomic evolution and insights into agronomic trait innovations of Sesamum species.</title>
        <authorList>
            <person name="Miao H."/>
            <person name="Wang L."/>
            <person name="Qu L."/>
            <person name="Liu H."/>
            <person name="Sun Y."/>
            <person name="Le M."/>
            <person name="Wang Q."/>
            <person name="Wei S."/>
            <person name="Zheng Y."/>
            <person name="Lin W."/>
            <person name="Duan Y."/>
            <person name="Cao H."/>
            <person name="Xiong S."/>
            <person name="Wang X."/>
            <person name="Wei L."/>
            <person name="Li C."/>
            <person name="Ma Q."/>
            <person name="Ju M."/>
            <person name="Zhao R."/>
            <person name="Li G."/>
            <person name="Mu C."/>
            <person name="Tian Q."/>
            <person name="Mei H."/>
            <person name="Zhang T."/>
            <person name="Gao T."/>
            <person name="Zhang H."/>
        </authorList>
    </citation>
    <scope>NUCLEOTIDE SEQUENCE</scope>
    <source>
        <strain evidence="2">G02</strain>
    </source>
</reference>
<accession>A0AAW2L5V7</accession>
<comment type="caution">
    <text evidence="2">The sequence shown here is derived from an EMBL/GenBank/DDBJ whole genome shotgun (WGS) entry which is preliminary data.</text>
</comment>
<dbReference type="AlphaFoldDB" id="A0AAW2L5V7"/>